<reference evidence="2" key="1">
    <citation type="journal article" date="2020" name="Nature">
        <title>Giant virus diversity and host interactions through global metagenomics.</title>
        <authorList>
            <person name="Schulz F."/>
            <person name="Roux S."/>
            <person name="Paez-Espino D."/>
            <person name="Jungbluth S."/>
            <person name="Walsh D.A."/>
            <person name="Denef V.J."/>
            <person name="McMahon K.D."/>
            <person name="Konstantinidis K.T."/>
            <person name="Eloe-Fadrosh E.A."/>
            <person name="Kyrpides N.C."/>
            <person name="Woyke T."/>
        </authorList>
    </citation>
    <scope>NUCLEOTIDE SEQUENCE</scope>
    <source>
        <strain evidence="2">GVMAG-M-3300010354-11</strain>
    </source>
</reference>
<sequence>MRYVFPINKYISEPYLFILNILILVVMFCISIFGVIYIIYALIQINKIGDPIKFPAKQETQETFNY</sequence>
<name>A0A6C0BHC9_9ZZZZ</name>
<keyword evidence="1" id="KW-0472">Membrane</keyword>
<proteinExistence type="predicted"/>
<keyword evidence="1" id="KW-1133">Transmembrane helix</keyword>
<organism evidence="2">
    <name type="scientific">viral metagenome</name>
    <dbReference type="NCBI Taxonomy" id="1070528"/>
    <lineage>
        <taxon>unclassified sequences</taxon>
        <taxon>metagenomes</taxon>
        <taxon>organismal metagenomes</taxon>
    </lineage>
</organism>
<accession>A0A6C0BHC9</accession>
<dbReference type="EMBL" id="MN739145">
    <property type="protein sequence ID" value="QHS90763.1"/>
    <property type="molecule type" value="Genomic_DNA"/>
</dbReference>
<evidence type="ECO:0000313" key="2">
    <source>
        <dbReference type="EMBL" id="QHS90763.1"/>
    </source>
</evidence>
<keyword evidence="1" id="KW-0812">Transmembrane</keyword>
<dbReference type="AlphaFoldDB" id="A0A6C0BHC9"/>
<evidence type="ECO:0000256" key="1">
    <source>
        <dbReference type="SAM" id="Phobius"/>
    </source>
</evidence>
<feature type="transmembrane region" description="Helical" evidence="1">
    <location>
        <begin position="15"/>
        <end position="43"/>
    </location>
</feature>
<protein>
    <submittedName>
        <fullName evidence="2">Uncharacterized protein</fullName>
    </submittedName>
</protein>